<reference evidence="1 2" key="1">
    <citation type="journal article" date="2019" name="Commun. Biol.">
        <title>The bagworm genome reveals a unique fibroin gene that provides high tensile strength.</title>
        <authorList>
            <person name="Kono N."/>
            <person name="Nakamura H."/>
            <person name="Ohtoshi R."/>
            <person name="Tomita M."/>
            <person name="Numata K."/>
            <person name="Arakawa K."/>
        </authorList>
    </citation>
    <scope>NUCLEOTIDE SEQUENCE [LARGE SCALE GENOMIC DNA]</scope>
</reference>
<dbReference type="Proteomes" id="UP000299102">
    <property type="component" value="Unassembled WGS sequence"/>
</dbReference>
<evidence type="ECO:0000313" key="2">
    <source>
        <dbReference type="Proteomes" id="UP000299102"/>
    </source>
</evidence>
<protein>
    <submittedName>
        <fullName evidence="1">Uncharacterized protein</fullName>
    </submittedName>
</protein>
<dbReference type="EMBL" id="BGZK01000052">
    <property type="protein sequence ID" value="GBP12616.1"/>
    <property type="molecule type" value="Genomic_DNA"/>
</dbReference>
<accession>A0A4C1TEI4</accession>
<organism evidence="1 2">
    <name type="scientific">Eumeta variegata</name>
    <name type="common">Bagworm moth</name>
    <name type="synonym">Eumeta japonica</name>
    <dbReference type="NCBI Taxonomy" id="151549"/>
    <lineage>
        <taxon>Eukaryota</taxon>
        <taxon>Metazoa</taxon>
        <taxon>Ecdysozoa</taxon>
        <taxon>Arthropoda</taxon>
        <taxon>Hexapoda</taxon>
        <taxon>Insecta</taxon>
        <taxon>Pterygota</taxon>
        <taxon>Neoptera</taxon>
        <taxon>Endopterygota</taxon>
        <taxon>Lepidoptera</taxon>
        <taxon>Glossata</taxon>
        <taxon>Ditrysia</taxon>
        <taxon>Tineoidea</taxon>
        <taxon>Psychidae</taxon>
        <taxon>Oiketicinae</taxon>
        <taxon>Eumeta</taxon>
    </lineage>
</organism>
<sequence>MNIEASIRLKNSSGIDKHLQKQIESEKTRWVDILERMMSIVFLLASNNLSSPGSETLYTPNNDCTPDVSHVQQLSVTFRFVDTNKDVEVHECFVAYKPVSDSSGVGLTGIFLVRDALLYIYEETNDSVAASEALSLIHYRKQFEFIVTMVAWYDILFQVNTVSRAMQSESMDLPNISQWLKNCSEFVKQYQASSSALITAKEIASQAEIDPIFKAAISRRKKQLFDSDHYEAVDETPFDPEKLFKMNVFYPMIDTIENALVTRFKQLSIFNDTWSFLYNMKIIPERTILEKVCADLQISLTDGEKCDVSGCQFVEEFMSLNPSSISRATQFSNLKKE</sequence>
<dbReference type="PANTHER" id="PTHR45749">
    <property type="match status" value="1"/>
</dbReference>
<dbReference type="OrthoDB" id="10063284at2759"/>
<dbReference type="AlphaFoldDB" id="A0A4C1TEI4"/>
<dbReference type="STRING" id="151549.A0A4C1TEI4"/>
<name>A0A4C1TEI4_EUMVA</name>
<dbReference type="PANTHER" id="PTHR45749:SF21">
    <property type="entry name" value="DUF4371 DOMAIN-CONTAINING PROTEIN"/>
    <property type="match status" value="1"/>
</dbReference>
<evidence type="ECO:0000313" key="1">
    <source>
        <dbReference type="EMBL" id="GBP12616.1"/>
    </source>
</evidence>
<keyword evidence="2" id="KW-1185">Reference proteome</keyword>
<gene>
    <name evidence="1" type="ORF">EVAR_10273_1</name>
</gene>
<proteinExistence type="predicted"/>
<comment type="caution">
    <text evidence="1">The sequence shown here is derived from an EMBL/GenBank/DDBJ whole genome shotgun (WGS) entry which is preliminary data.</text>
</comment>